<sequence length="250" mass="27300">MIASLMMYARPELDAAHAHYWTLIRAALAARRIAAPETLANAAEEFSVWEAPDLVLSQTCGMPFRMRLHGRVQLVGTPDFGIDGCQPGYYRSAIVVRRDDSRMALADFRDARFAYNMTHSQSGFAAAYAMVQAAGFWFTDRVASGGHRVSARMVAKEQADIAAIDAVTWRLIERYDAFARDLRVLTWSPPTPGLPYITGPGQDAAAIFDAVSEAIAQLSAEDRAALGLRGLTRIPAKDYLAIPNPPPEAG</sequence>
<comment type="caution">
    <text evidence="1">The sequence shown here is derived from an EMBL/GenBank/DDBJ whole genome shotgun (WGS) entry which is preliminary data.</text>
</comment>
<dbReference type="PANTHER" id="PTHR35841">
    <property type="entry name" value="PHOSPHONATES-BINDING PERIPLASMIC PROTEIN"/>
    <property type="match status" value="1"/>
</dbReference>
<proteinExistence type="predicted"/>
<accession>A0ABV3RMQ7</accession>
<dbReference type="Gene3D" id="3.40.190.10">
    <property type="entry name" value="Periplasmic binding protein-like II"/>
    <property type="match status" value="1"/>
</dbReference>
<reference evidence="1 2" key="1">
    <citation type="submission" date="2024-07" db="EMBL/GenBank/DDBJ databases">
        <title>Marimonas sp.nov., isolated from tidal-flat sediment.</title>
        <authorList>
            <person name="Jayan J.N."/>
            <person name="Lee S.S."/>
        </authorList>
    </citation>
    <scope>NUCLEOTIDE SEQUENCE [LARGE SCALE GENOMIC DNA]</scope>
    <source>
        <strain evidence="1 2">MJW-29</strain>
    </source>
</reference>
<dbReference type="RefSeq" id="WP_367877581.1">
    <property type="nucleotide sequence ID" value="NZ_JBFNXX010000006.1"/>
</dbReference>
<evidence type="ECO:0000313" key="1">
    <source>
        <dbReference type="EMBL" id="MEW9919877.1"/>
    </source>
</evidence>
<dbReference type="PANTHER" id="PTHR35841:SF1">
    <property type="entry name" value="PHOSPHONATES-BINDING PERIPLASMIC PROTEIN"/>
    <property type="match status" value="1"/>
</dbReference>
<gene>
    <name evidence="1" type="ORF">AB2B41_09695</name>
</gene>
<organism evidence="1 2">
    <name type="scientific">Sulfitobacter sediminis</name>
    <dbReference type="NCBI Taxonomy" id="3234186"/>
    <lineage>
        <taxon>Bacteria</taxon>
        <taxon>Pseudomonadati</taxon>
        <taxon>Pseudomonadota</taxon>
        <taxon>Alphaproteobacteria</taxon>
        <taxon>Rhodobacterales</taxon>
        <taxon>Roseobacteraceae</taxon>
        <taxon>Sulfitobacter</taxon>
    </lineage>
</organism>
<dbReference type="Proteomes" id="UP001556098">
    <property type="component" value="Unassembled WGS sequence"/>
</dbReference>
<name>A0ABV3RMQ7_9RHOB</name>
<evidence type="ECO:0000313" key="2">
    <source>
        <dbReference type="Proteomes" id="UP001556098"/>
    </source>
</evidence>
<dbReference type="SUPFAM" id="SSF53850">
    <property type="entry name" value="Periplasmic binding protein-like II"/>
    <property type="match status" value="1"/>
</dbReference>
<protein>
    <submittedName>
        <fullName evidence="1">Phosphate/phosphite/phosphonate ABC transporter substrate-binding protein</fullName>
    </submittedName>
</protein>
<dbReference type="EMBL" id="JBFNXX010000006">
    <property type="protein sequence ID" value="MEW9919877.1"/>
    <property type="molecule type" value="Genomic_DNA"/>
</dbReference>
<keyword evidence="2" id="KW-1185">Reference proteome</keyword>
<dbReference type="Pfam" id="PF12974">
    <property type="entry name" value="Phosphonate-bd"/>
    <property type="match status" value="1"/>
</dbReference>